<evidence type="ECO:0000259" key="14">
    <source>
        <dbReference type="PROSITE" id="PS50262"/>
    </source>
</evidence>
<protein>
    <recommendedName>
        <fullName evidence="14">G-protein coupled receptors family 1 profile domain-containing protein</fullName>
    </recommendedName>
</protein>
<sequence>MNETIVAEVLILGFDGFNEYRIPLFLLLLVIYTLTCIENLLMISVIWKSPRLHSPMYFLISNLLFCEFVGTTGIDPSVMQNILWGRSVVPFVDCVIQMHVVIAILVFETFLLTLMSYDRYLAICQPLRYSALMHNRLCLYLIISFWLFSAMVVAVSFYFFMSLKFCAPVIIYYFFCECTAFSVKWCVISNTKPLYIFGWVITYLLNLPFAFIVLSYLLIIISILRIKTSARRQKAFSTCSSHLVVVTLYFGIPFATYMH</sequence>
<dbReference type="InterPro" id="IPR000276">
    <property type="entry name" value="GPCR_Rhodpsn"/>
</dbReference>
<keyword evidence="16" id="KW-1185">Reference proteome</keyword>
<dbReference type="InterPro" id="IPR000725">
    <property type="entry name" value="Olfact_rcpt"/>
</dbReference>
<evidence type="ECO:0000256" key="8">
    <source>
        <dbReference type="ARBA" id="ARBA00023136"/>
    </source>
</evidence>
<evidence type="ECO:0000256" key="3">
    <source>
        <dbReference type="ARBA" id="ARBA00022606"/>
    </source>
</evidence>
<evidence type="ECO:0000256" key="11">
    <source>
        <dbReference type="ARBA" id="ARBA00023180"/>
    </source>
</evidence>
<evidence type="ECO:0000256" key="7">
    <source>
        <dbReference type="ARBA" id="ARBA00023040"/>
    </source>
</evidence>
<feature type="transmembrane region" description="Helical" evidence="13">
    <location>
        <begin position="55"/>
        <end position="74"/>
    </location>
</feature>
<dbReference type="InterPro" id="IPR017452">
    <property type="entry name" value="GPCR_Rhodpsn_7TM"/>
</dbReference>
<organism evidence="15 16">
    <name type="scientific">Staurois parvus</name>
    <dbReference type="NCBI Taxonomy" id="386267"/>
    <lineage>
        <taxon>Eukaryota</taxon>
        <taxon>Metazoa</taxon>
        <taxon>Chordata</taxon>
        <taxon>Craniata</taxon>
        <taxon>Vertebrata</taxon>
        <taxon>Euteleostomi</taxon>
        <taxon>Amphibia</taxon>
        <taxon>Batrachia</taxon>
        <taxon>Anura</taxon>
        <taxon>Neobatrachia</taxon>
        <taxon>Ranoidea</taxon>
        <taxon>Ranidae</taxon>
        <taxon>Staurois</taxon>
    </lineage>
</organism>
<keyword evidence="9" id="KW-1015">Disulfide bond</keyword>
<keyword evidence="6 13" id="KW-1133">Transmembrane helix</keyword>
<dbReference type="PROSITE" id="PS00237">
    <property type="entry name" value="G_PROTEIN_RECEP_F1_1"/>
    <property type="match status" value="1"/>
</dbReference>
<comment type="subcellular location">
    <subcellularLocation>
        <location evidence="1">Cell membrane</location>
        <topology evidence="1">Multi-pass membrane protein</topology>
    </subcellularLocation>
</comment>
<feature type="domain" description="G-protein coupled receptors family 1 profile" evidence="14">
    <location>
        <begin position="38"/>
        <end position="259"/>
    </location>
</feature>
<dbReference type="Pfam" id="PF00001">
    <property type="entry name" value="7tm_1"/>
    <property type="match status" value="1"/>
</dbReference>
<proteinExistence type="predicted"/>
<evidence type="ECO:0000256" key="4">
    <source>
        <dbReference type="ARBA" id="ARBA00022692"/>
    </source>
</evidence>
<keyword evidence="8 13" id="KW-0472">Membrane</keyword>
<evidence type="ECO:0000256" key="10">
    <source>
        <dbReference type="ARBA" id="ARBA00023170"/>
    </source>
</evidence>
<feature type="transmembrane region" description="Helical" evidence="13">
    <location>
        <begin position="20"/>
        <end position="43"/>
    </location>
</feature>
<dbReference type="PANTHER" id="PTHR24242:SF253">
    <property type="entry name" value="OLFACTORY RECEPTOR-RELATED"/>
    <property type="match status" value="1"/>
</dbReference>
<feature type="transmembrane region" description="Helical" evidence="13">
    <location>
        <begin position="137"/>
        <end position="160"/>
    </location>
</feature>
<evidence type="ECO:0000256" key="1">
    <source>
        <dbReference type="ARBA" id="ARBA00004651"/>
    </source>
</evidence>
<keyword evidence="2" id="KW-1003">Cell membrane</keyword>
<dbReference type="PRINTS" id="PR00245">
    <property type="entry name" value="OLFACTORYR"/>
</dbReference>
<evidence type="ECO:0000313" key="15">
    <source>
        <dbReference type="EMBL" id="CAI9585530.1"/>
    </source>
</evidence>
<evidence type="ECO:0000256" key="5">
    <source>
        <dbReference type="ARBA" id="ARBA00022725"/>
    </source>
</evidence>
<dbReference type="EMBL" id="CATNWA010015660">
    <property type="protein sequence ID" value="CAI9585530.1"/>
    <property type="molecule type" value="Genomic_DNA"/>
</dbReference>
<dbReference type="SUPFAM" id="SSF81321">
    <property type="entry name" value="Family A G protein-coupled receptor-like"/>
    <property type="match status" value="1"/>
</dbReference>
<dbReference type="InterPro" id="IPR050939">
    <property type="entry name" value="Olfactory_GPCR1"/>
</dbReference>
<accession>A0ABN9EKY0</accession>
<keyword evidence="7" id="KW-0297">G-protein coupled receptor</keyword>
<dbReference type="Proteomes" id="UP001162483">
    <property type="component" value="Unassembled WGS sequence"/>
</dbReference>
<dbReference type="PROSITE" id="PS50262">
    <property type="entry name" value="G_PROTEIN_RECEP_F1_2"/>
    <property type="match status" value="1"/>
</dbReference>
<dbReference type="Gene3D" id="1.20.1070.10">
    <property type="entry name" value="Rhodopsin 7-helix transmembrane proteins"/>
    <property type="match status" value="1"/>
</dbReference>
<feature type="transmembrane region" description="Helical" evidence="13">
    <location>
        <begin position="94"/>
        <end position="117"/>
    </location>
</feature>
<evidence type="ECO:0000256" key="12">
    <source>
        <dbReference type="ARBA" id="ARBA00023224"/>
    </source>
</evidence>
<keyword evidence="12" id="KW-0807">Transducer</keyword>
<keyword evidence="5" id="KW-0552">Olfaction</keyword>
<dbReference type="PANTHER" id="PTHR24242">
    <property type="entry name" value="G-PROTEIN COUPLED RECEPTOR"/>
    <property type="match status" value="1"/>
</dbReference>
<name>A0ABN9EKY0_9NEOB</name>
<keyword evidence="10" id="KW-0675">Receptor</keyword>
<feature type="transmembrane region" description="Helical" evidence="13">
    <location>
        <begin position="200"/>
        <end position="224"/>
    </location>
</feature>
<keyword evidence="11" id="KW-0325">Glycoprotein</keyword>
<evidence type="ECO:0000313" key="16">
    <source>
        <dbReference type="Proteomes" id="UP001162483"/>
    </source>
</evidence>
<keyword evidence="4 13" id="KW-0812">Transmembrane</keyword>
<evidence type="ECO:0000256" key="9">
    <source>
        <dbReference type="ARBA" id="ARBA00023157"/>
    </source>
</evidence>
<gene>
    <name evidence="15" type="ORF">SPARVUS_LOCUS10237313</name>
</gene>
<comment type="caution">
    <text evidence="15">The sequence shown here is derived from an EMBL/GenBank/DDBJ whole genome shotgun (WGS) entry which is preliminary data.</text>
</comment>
<feature type="transmembrane region" description="Helical" evidence="13">
    <location>
        <begin position="236"/>
        <end position="258"/>
    </location>
</feature>
<reference evidence="15" key="1">
    <citation type="submission" date="2023-05" db="EMBL/GenBank/DDBJ databases">
        <authorList>
            <person name="Stuckert A."/>
        </authorList>
    </citation>
    <scope>NUCLEOTIDE SEQUENCE</scope>
</reference>
<evidence type="ECO:0000256" key="13">
    <source>
        <dbReference type="SAM" id="Phobius"/>
    </source>
</evidence>
<evidence type="ECO:0000256" key="2">
    <source>
        <dbReference type="ARBA" id="ARBA00022475"/>
    </source>
</evidence>
<evidence type="ECO:0000256" key="6">
    <source>
        <dbReference type="ARBA" id="ARBA00022989"/>
    </source>
</evidence>
<keyword evidence="3" id="KW-0716">Sensory transduction</keyword>